<reference evidence="2 3" key="1">
    <citation type="journal article" date="2014" name="Nature">
        <title>The genome of the recently domesticated crop plant sugar beet (Beta vulgaris).</title>
        <authorList>
            <person name="Dohm J.C."/>
            <person name="Minoche A.E."/>
            <person name="Holtgrawe D."/>
            <person name="Capella-Gutierrez S."/>
            <person name="Zakrzewski F."/>
            <person name="Tafer H."/>
            <person name="Rupp O."/>
            <person name="Sorensen T.R."/>
            <person name="Stracke R."/>
            <person name="Reinhardt R."/>
            <person name="Goesmann A."/>
            <person name="Kraft T."/>
            <person name="Schulz B."/>
            <person name="Stadler P.F."/>
            <person name="Schmidt T."/>
            <person name="Gabaldon T."/>
            <person name="Lehrach H."/>
            <person name="Weisshaar B."/>
            <person name="Himmelbauer H."/>
        </authorList>
    </citation>
    <scope>NUCLEOTIDE SEQUENCE [LARGE SCALE GENOMIC DNA]</scope>
    <source>
        <tissue evidence="2">Taproot</tissue>
    </source>
</reference>
<gene>
    <name evidence="2" type="ORF">BVRB_042700</name>
</gene>
<dbReference type="AlphaFoldDB" id="A0A0J7YME5"/>
<feature type="compositionally biased region" description="Basic and acidic residues" evidence="1">
    <location>
        <begin position="45"/>
        <end position="56"/>
    </location>
</feature>
<evidence type="ECO:0000256" key="1">
    <source>
        <dbReference type="SAM" id="MobiDB-lite"/>
    </source>
</evidence>
<name>A0A0J7YME5_BETVV</name>
<keyword evidence="3" id="KW-1185">Reference proteome</keyword>
<accession>A0A0J7YME5</accession>
<dbReference type="Proteomes" id="UP000035740">
    <property type="component" value="Unassembled WGS sequence"/>
</dbReference>
<proteinExistence type="predicted"/>
<evidence type="ECO:0000313" key="2">
    <source>
        <dbReference type="EMBL" id="KMS64784.1"/>
    </source>
</evidence>
<sequence length="114" mass="13565">MKRFRVKRLHAQAWSPPTQKINHHSYAYRLQNPKILQARNPQPLSDREHWQEEPEKASVGVKSTFNRDTGRDNIRDTKRDTKRDNHRDIHHGVKKGCSQPQVRPSYHWVQPSQL</sequence>
<organism evidence="2 3">
    <name type="scientific">Beta vulgaris subsp. vulgaris</name>
    <name type="common">Beet</name>
    <dbReference type="NCBI Taxonomy" id="3555"/>
    <lineage>
        <taxon>Eukaryota</taxon>
        <taxon>Viridiplantae</taxon>
        <taxon>Streptophyta</taxon>
        <taxon>Embryophyta</taxon>
        <taxon>Tracheophyta</taxon>
        <taxon>Spermatophyta</taxon>
        <taxon>Magnoliopsida</taxon>
        <taxon>eudicotyledons</taxon>
        <taxon>Gunneridae</taxon>
        <taxon>Pentapetalae</taxon>
        <taxon>Caryophyllales</taxon>
        <taxon>Chenopodiaceae</taxon>
        <taxon>Betoideae</taxon>
        <taxon>Beta</taxon>
    </lineage>
</organism>
<feature type="non-terminal residue" evidence="2">
    <location>
        <position position="114"/>
    </location>
</feature>
<protein>
    <submittedName>
        <fullName evidence="2">Uncharacterized protein</fullName>
    </submittedName>
</protein>
<feature type="compositionally biased region" description="Basic and acidic residues" evidence="1">
    <location>
        <begin position="68"/>
        <end position="91"/>
    </location>
</feature>
<dbReference type="Gramene" id="KMS64784">
    <property type="protein sequence ID" value="KMS64784"/>
    <property type="gene ID" value="BVRB_042700"/>
</dbReference>
<feature type="region of interest" description="Disordered" evidence="1">
    <location>
        <begin position="39"/>
        <end position="114"/>
    </location>
</feature>
<evidence type="ECO:0000313" key="3">
    <source>
        <dbReference type="Proteomes" id="UP000035740"/>
    </source>
</evidence>
<dbReference type="EMBL" id="KQ122609">
    <property type="protein sequence ID" value="KMS64784.1"/>
    <property type="molecule type" value="Genomic_DNA"/>
</dbReference>